<evidence type="ECO:0000256" key="3">
    <source>
        <dbReference type="ARBA" id="ARBA00022679"/>
    </source>
</evidence>
<dbReference type="NCBIfam" id="TIGR00678">
    <property type="entry name" value="holB"/>
    <property type="match status" value="1"/>
</dbReference>
<dbReference type="RefSeq" id="WP_072974854.1">
    <property type="nucleotide sequence ID" value="NZ_FQTY01000005.1"/>
</dbReference>
<dbReference type="InterPro" id="IPR050238">
    <property type="entry name" value="DNA_Rep/Repair_Clamp_Loader"/>
</dbReference>
<evidence type="ECO:0000256" key="1">
    <source>
        <dbReference type="ARBA" id="ARBA00012417"/>
    </source>
</evidence>
<evidence type="ECO:0000313" key="10">
    <source>
        <dbReference type="Proteomes" id="UP000184114"/>
    </source>
</evidence>
<dbReference type="EC" id="2.7.7.7" evidence="1"/>
<evidence type="ECO:0000256" key="4">
    <source>
        <dbReference type="ARBA" id="ARBA00022695"/>
    </source>
</evidence>
<comment type="catalytic activity">
    <reaction evidence="7">
        <text>DNA(n) + a 2'-deoxyribonucleoside 5'-triphosphate = DNA(n+1) + diphosphate</text>
        <dbReference type="Rhea" id="RHEA:22508"/>
        <dbReference type="Rhea" id="RHEA-COMP:17339"/>
        <dbReference type="Rhea" id="RHEA-COMP:17340"/>
        <dbReference type="ChEBI" id="CHEBI:33019"/>
        <dbReference type="ChEBI" id="CHEBI:61560"/>
        <dbReference type="ChEBI" id="CHEBI:173112"/>
        <dbReference type="EC" id="2.7.7.7"/>
    </reaction>
</comment>
<dbReference type="STRING" id="1123404.SAMN02745784_01454"/>
<dbReference type="GO" id="GO:0003677">
    <property type="term" value="F:DNA binding"/>
    <property type="evidence" value="ECO:0007669"/>
    <property type="project" value="InterPro"/>
</dbReference>
<evidence type="ECO:0000313" key="9">
    <source>
        <dbReference type="EMBL" id="SHE68238.1"/>
    </source>
</evidence>
<evidence type="ECO:0000256" key="5">
    <source>
        <dbReference type="ARBA" id="ARBA00022705"/>
    </source>
</evidence>
<keyword evidence="6" id="KW-0239">DNA-directed DNA polymerase</keyword>
<dbReference type="InterPro" id="IPR027417">
    <property type="entry name" value="P-loop_NTPase"/>
</dbReference>
<keyword evidence="4" id="KW-0548">Nucleotidyltransferase</keyword>
<keyword evidence="3" id="KW-0808">Transferase</keyword>
<protein>
    <recommendedName>
        <fullName evidence="2">DNA polymerase III subunit delta'</fullName>
        <ecNumber evidence="1">2.7.7.7</ecNumber>
    </recommendedName>
</protein>
<dbReference type="InterPro" id="IPR004622">
    <property type="entry name" value="DNA_pol_HolB"/>
</dbReference>
<keyword evidence="10" id="KW-1185">Reference proteome</keyword>
<dbReference type="AlphaFoldDB" id="A0A1M4VH12"/>
<keyword evidence="5" id="KW-0235">DNA replication</keyword>
<dbReference type="GO" id="GO:0008408">
    <property type="term" value="F:3'-5' exonuclease activity"/>
    <property type="evidence" value="ECO:0007669"/>
    <property type="project" value="InterPro"/>
</dbReference>
<reference evidence="10" key="1">
    <citation type="submission" date="2016-11" db="EMBL/GenBank/DDBJ databases">
        <authorList>
            <person name="Varghese N."/>
            <person name="Submissions S."/>
        </authorList>
    </citation>
    <scope>NUCLEOTIDE SEQUENCE [LARGE SCALE GENOMIC DNA]</scope>
    <source>
        <strain evidence="10">DSM 18095</strain>
    </source>
</reference>
<feature type="domain" description="DNA polymerase III delta subunit C-terminal" evidence="8">
    <location>
        <begin position="209"/>
        <end position="321"/>
    </location>
</feature>
<dbReference type="PANTHER" id="PTHR11669:SF8">
    <property type="entry name" value="DNA POLYMERASE III SUBUNIT DELTA"/>
    <property type="match status" value="1"/>
</dbReference>
<evidence type="ECO:0000256" key="6">
    <source>
        <dbReference type="ARBA" id="ARBA00022932"/>
    </source>
</evidence>
<dbReference type="GeneID" id="90993815"/>
<dbReference type="EMBL" id="FQTY01000005">
    <property type="protein sequence ID" value="SHE68238.1"/>
    <property type="molecule type" value="Genomic_DNA"/>
</dbReference>
<proteinExistence type="predicted"/>
<dbReference type="FunFam" id="3.40.50.300:FF:001255">
    <property type="entry name" value="DNA polymerase III subunit delta"/>
    <property type="match status" value="1"/>
</dbReference>
<dbReference type="Pfam" id="PF09115">
    <property type="entry name" value="DNApol3-delta_C"/>
    <property type="match status" value="1"/>
</dbReference>
<evidence type="ECO:0000256" key="2">
    <source>
        <dbReference type="ARBA" id="ARBA00014363"/>
    </source>
</evidence>
<evidence type="ECO:0000259" key="8">
    <source>
        <dbReference type="Pfam" id="PF09115"/>
    </source>
</evidence>
<evidence type="ECO:0000256" key="7">
    <source>
        <dbReference type="ARBA" id="ARBA00049244"/>
    </source>
</evidence>
<dbReference type="GO" id="GO:0009360">
    <property type="term" value="C:DNA polymerase III complex"/>
    <property type="evidence" value="ECO:0007669"/>
    <property type="project" value="InterPro"/>
</dbReference>
<dbReference type="GO" id="GO:0003887">
    <property type="term" value="F:DNA-directed DNA polymerase activity"/>
    <property type="evidence" value="ECO:0007669"/>
    <property type="project" value="UniProtKB-KW"/>
</dbReference>
<dbReference type="SUPFAM" id="SSF52540">
    <property type="entry name" value="P-loop containing nucleoside triphosphate hydrolases"/>
    <property type="match status" value="1"/>
</dbReference>
<name>A0A1M4VH12_9FIRM</name>
<dbReference type="Proteomes" id="UP000184114">
    <property type="component" value="Unassembled WGS sequence"/>
</dbReference>
<dbReference type="PANTHER" id="PTHR11669">
    <property type="entry name" value="REPLICATION FACTOR C / DNA POLYMERASE III GAMMA-TAU SUBUNIT"/>
    <property type="match status" value="1"/>
</dbReference>
<dbReference type="GO" id="GO:0006261">
    <property type="term" value="P:DNA-templated DNA replication"/>
    <property type="evidence" value="ECO:0007669"/>
    <property type="project" value="TreeGrafter"/>
</dbReference>
<organism evidence="9 10">
    <name type="scientific">Tissierella praeacuta DSM 18095</name>
    <dbReference type="NCBI Taxonomy" id="1123404"/>
    <lineage>
        <taxon>Bacteria</taxon>
        <taxon>Bacillati</taxon>
        <taxon>Bacillota</taxon>
        <taxon>Tissierellia</taxon>
        <taxon>Tissierellales</taxon>
        <taxon>Tissierellaceae</taxon>
        <taxon>Tissierella</taxon>
    </lineage>
</organism>
<dbReference type="Pfam" id="PF13177">
    <property type="entry name" value="DNA_pol3_delta2"/>
    <property type="match status" value="1"/>
</dbReference>
<dbReference type="Gene3D" id="3.40.50.300">
    <property type="entry name" value="P-loop containing nucleotide triphosphate hydrolases"/>
    <property type="match status" value="1"/>
</dbReference>
<accession>A0A1M4VH12</accession>
<gene>
    <name evidence="9" type="ORF">SAMN02745784_01454</name>
</gene>
<dbReference type="InterPro" id="IPR015199">
    <property type="entry name" value="DNA_pol_III_delta_C"/>
</dbReference>
<sequence>MDFKQIIGHEKQIEALKNSIRNKSISHCYLFEGEKGLGKKNLALAFSKTLLCKEGQAEPCNICNQCIKFDTYNHPDFKLLSPEKGIIKKEEVEKLIKSMATAPFEGKRKVFVIDDCDMMRSESHNALLKTLEEPPEYVNIILITSSSSKLLPTILSRCQIIKFYPLSIPKIIELLIKDYGVDEAKAKFIAGFTKGSVENSIELAKSKSFFDKREEVIRVIDSLIKGDKTKVFTSINFFNENKEDIDEILDIIIYWFRDLIIYKEVGTTSLLINEDKLHMLSEESFMDLNKINDIIYRVEDTKINIKRNVNFSLSIETMLLSI</sequence>